<gene>
    <name evidence="3" type="primary">SPACA7</name>
</gene>
<protein>
    <submittedName>
        <fullName evidence="3">Sperm acrosome associated 7</fullName>
    </submittedName>
</protein>
<accession>A0A287AFA6</accession>
<proteinExistence type="evidence at protein level"/>
<name>A0A287AFA6_PIG</name>
<evidence type="ECO:0000313" key="3">
    <source>
        <dbReference type="Ensembl" id="ENSSSCP00000042526.2"/>
    </source>
</evidence>
<dbReference type="GeneTree" id="ENSGT00940000168071"/>
<reference evidence="3" key="3">
    <citation type="submission" date="2025-08" db="UniProtKB">
        <authorList>
            <consortium name="Ensembl"/>
        </authorList>
    </citation>
    <scope>IDENTIFICATION</scope>
</reference>
<dbReference type="ExpressionAtlas" id="A0A287AFA6">
    <property type="expression patterns" value="baseline"/>
</dbReference>
<keyword evidence="4" id="KW-1185">Reference proteome</keyword>
<feature type="region of interest" description="Disordered" evidence="2">
    <location>
        <begin position="79"/>
        <end position="127"/>
    </location>
</feature>
<dbReference type="Proteomes" id="UP000008227">
    <property type="component" value="Chromosome 11"/>
</dbReference>
<feature type="coiled-coil region" evidence="1">
    <location>
        <begin position="311"/>
        <end position="338"/>
    </location>
</feature>
<dbReference type="Bgee" id="ENSSSCG00000036545">
    <property type="expression patterns" value="Expressed in testis and 12 other cell types or tissues"/>
</dbReference>
<evidence type="ECO:0000256" key="1">
    <source>
        <dbReference type="SAM" id="Coils"/>
    </source>
</evidence>
<reference evidence="3" key="4">
    <citation type="submission" date="2025-09" db="UniProtKB">
        <authorList>
            <consortium name="Ensembl"/>
        </authorList>
    </citation>
    <scope>IDENTIFICATION</scope>
</reference>
<evidence type="ECO:0000313" key="4">
    <source>
        <dbReference type="Proteomes" id="UP000008227"/>
    </source>
</evidence>
<dbReference type="AlphaFoldDB" id="A0A287AFA6"/>
<dbReference type="InterPro" id="IPR029301">
    <property type="entry name" value="SPACA7"/>
</dbReference>
<dbReference type="GO" id="GO:0001669">
    <property type="term" value="C:acrosomal vesicle"/>
    <property type="evidence" value="ECO:0007669"/>
    <property type="project" value="InterPro"/>
</dbReference>
<evidence type="ECO:0007829" key="5">
    <source>
        <dbReference type="PeptideAtlas" id="A0A287AFA6"/>
    </source>
</evidence>
<evidence type="ECO:0000256" key="2">
    <source>
        <dbReference type="SAM" id="MobiDB-lite"/>
    </source>
</evidence>
<dbReference type="InParanoid" id="A0A287AFA6"/>
<reference evidence="3" key="2">
    <citation type="journal article" date="2020" name="Gigascience">
        <title>An improved pig reference genome sequence to enable pig genetics and genomics research.</title>
        <authorList>
            <person name="Warr A."/>
            <person name="Affara N."/>
            <person name="Aken B."/>
            <person name="Beiki H."/>
            <person name="Bickhart D.M."/>
            <person name="Billis K."/>
            <person name="Chow W."/>
            <person name="Eory L."/>
            <person name="Finlayson H.A."/>
            <person name="Flicek P."/>
            <person name="Giron C.G."/>
            <person name="Griffin D.K."/>
            <person name="Hall R."/>
            <person name="Hannum G."/>
            <person name="Hourlier T."/>
            <person name="Howe K."/>
            <person name="Hume D.A."/>
            <person name="Izuogu O."/>
            <person name="Kim K."/>
            <person name="Koren S."/>
            <person name="Liu H."/>
            <person name="Manchanda N."/>
            <person name="Martin F.J."/>
            <person name="Nonneman D.J."/>
            <person name="O'Connor R.E."/>
            <person name="Phillippy A.M."/>
            <person name="Rohrer G.A."/>
            <person name="Rosen B.D."/>
            <person name="Rund L.A."/>
            <person name="Sargent C.A."/>
            <person name="Schook L.B."/>
            <person name="Schroeder S.G."/>
            <person name="Schwartz A.S."/>
            <person name="Skinner B.M."/>
            <person name="Talbot R."/>
            <person name="Tseng E."/>
            <person name="Tuggle C.K."/>
            <person name="Watson M."/>
            <person name="Smith T.P.L."/>
            <person name="Archibald A.L."/>
        </authorList>
    </citation>
    <scope>NUCLEOTIDE SEQUENCE [LARGE SCALE GENOMIC DNA]</scope>
    <source>
        <strain evidence="3">Duroc</strain>
    </source>
</reference>
<dbReference type="OrthoDB" id="9807163at2759"/>
<organism evidence="3 4">
    <name type="scientific">Sus scrofa</name>
    <name type="common">Pig</name>
    <dbReference type="NCBI Taxonomy" id="9823"/>
    <lineage>
        <taxon>Eukaryota</taxon>
        <taxon>Metazoa</taxon>
        <taxon>Chordata</taxon>
        <taxon>Craniata</taxon>
        <taxon>Vertebrata</taxon>
        <taxon>Euteleostomi</taxon>
        <taxon>Mammalia</taxon>
        <taxon>Eutheria</taxon>
        <taxon>Laurasiatheria</taxon>
        <taxon>Artiodactyla</taxon>
        <taxon>Suina</taxon>
        <taxon>Suidae</taxon>
        <taxon>Sus</taxon>
    </lineage>
</organism>
<keyword evidence="1" id="KW-0175">Coiled coil</keyword>
<reference evidence="4" key="1">
    <citation type="submission" date="2009-11" db="EMBL/GenBank/DDBJ databases">
        <authorList>
            <consortium name="Porcine genome sequencing project"/>
        </authorList>
    </citation>
    <scope>NUCLEOTIDE SEQUENCE [LARGE SCALE GENOMIC DNA]</scope>
    <source>
        <strain evidence="4">Duroc</strain>
    </source>
</reference>
<dbReference type="STRING" id="9823.ENSSSCP00000042526"/>
<sequence length="353" mass="39256">MCAPASCPSGSIWLRRSNLPTQPGPEELEGNSFLPQKGHRGPRNGALSPPHTRIGGGGRFRFRRPGLVLGSGLCISDRFPGGRGNSRRVSRTSRDPEQETGWEEAVPPQRGHGQRLPPRHRPWARPPQAGPSGLLAVMSQTLVVPVSWRPGRSPGASSFGRRNMAAHTAATLLVLLLCCWRGADLQPIRLLPVASIELPAKLRKLNDNAHLVSSTELPANLRNLNDDVAAVFDEILVQEILDPNKSTFLEIQRPLAKSAMTTTKEKKSRVETNYRTDAKTTKYEVQFPAEKENRLFVNEEDREILYQIKSLAALERIIESLQRALGDSLEERRKKNKNVFKGGRHYKGKQSLN</sequence>
<feature type="region of interest" description="Disordered" evidence="2">
    <location>
        <begin position="1"/>
        <end position="59"/>
    </location>
</feature>
<dbReference type="Ensembl" id="ENSSSCT00000040487.3">
    <property type="protein sequence ID" value="ENSSSCP00000042526.2"/>
    <property type="gene ID" value="ENSSSCG00000036545.3"/>
</dbReference>
<keyword evidence="5" id="KW-1267">Proteomics identification</keyword>
<dbReference type="Pfam" id="PF15307">
    <property type="entry name" value="SPACA7"/>
    <property type="match status" value="1"/>
</dbReference>